<dbReference type="Proteomes" id="UP000054560">
    <property type="component" value="Unassembled WGS sequence"/>
</dbReference>
<name>A0A0L0FQD7_9EUKA</name>
<accession>A0A0L0FQD7</accession>
<evidence type="ECO:0000256" key="1">
    <source>
        <dbReference type="SAM" id="SignalP"/>
    </source>
</evidence>
<keyword evidence="1" id="KW-0732">Signal</keyword>
<protein>
    <submittedName>
        <fullName evidence="2">Uncharacterized protein</fullName>
    </submittedName>
</protein>
<gene>
    <name evidence="2" type="ORF">SARC_08589</name>
</gene>
<evidence type="ECO:0000313" key="3">
    <source>
        <dbReference type="Proteomes" id="UP000054560"/>
    </source>
</evidence>
<keyword evidence="3" id="KW-1185">Reference proteome</keyword>
<dbReference type="EMBL" id="KQ242382">
    <property type="protein sequence ID" value="KNC79000.1"/>
    <property type="molecule type" value="Genomic_DNA"/>
</dbReference>
<dbReference type="AlphaFoldDB" id="A0A0L0FQD7"/>
<reference evidence="2 3" key="1">
    <citation type="submission" date="2011-02" db="EMBL/GenBank/DDBJ databases">
        <title>The Genome Sequence of Sphaeroforma arctica JP610.</title>
        <authorList>
            <consortium name="The Broad Institute Genome Sequencing Platform"/>
            <person name="Russ C."/>
            <person name="Cuomo C."/>
            <person name="Young S.K."/>
            <person name="Zeng Q."/>
            <person name="Gargeya S."/>
            <person name="Alvarado L."/>
            <person name="Berlin A."/>
            <person name="Chapman S.B."/>
            <person name="Chen Z."/>
            <person name="Freedman E."/>
            <person name="Gellesch M."/>
            <person name="Goldberg J."/>
            <person name="Griggs A."/>
            <person name="Gujja S."/>
            <person name="Heilman E."/>
            <person name="Heiman D."/>
            <person name="Howarth C."/>
            <person name="Mehta T."/>
            <person name="Neiman D."/>
            <person name="Pearson M."/>
            <person name="Roberts A."/>
            <person name="Saif S."/>
            <person name="Shea T."/>
            <person name="Shenoy N."/>
            <person name="Sisk P."/>
            <person name="Stolte C."/>
            <person name="Sykes S."/>
            <person name="White J."/>
            <person name="Yandava C."/>
            <person name="Burger G."/>
            <person name="Gray M.W."/>
            <person name="Holland P.W.H."/>
            <person name="King N."/>
            <person name="Lang F.B.F."/>
            <person name="Roger A.J."/>
            <person name="Ruiz-Trillo I."/>
            <person name="Haas B."/>
            <person name="Nusbaum C."/>
            <person name="Birren B."/>
        </authorList>
    </citation>
    <scope>NUCLEOTIDE SEQUENCE [LARGE SCALE GENOMIC DNA]</scope>
    <source>
        <strain evidence="2 3">JP610</strain>
    </source>
</reference>
<dbReference type="GeneID" id="25909093"/>
<proteinExistence type="predicted"/>
<feature type="signal peptide" evidence="1">
    <location>
        <begin position="1"/>
        <end position="19"/>
    </location>
</feature>
<evidence type="ECO:0000313" key="2">
    <source>
        <dbReference type="EMBL" id="KNC79000.1"/>
    </source>
</evidence>
<dbReference type="STRING" id="667725.A0A0L0FQD7"/>
<feature type="chain" id="PRO_5005538318" evidence="1">
    <location>
        <begin position="20"/>
        <end position="287"/>
    </location>
</feature>
<organism evidence="2 3">
    <name type="scientific">Sphaeroforma arctica JP610</name>
    <dbReference type="NCBI Taxonomy" id="667725"/>
    <lineage>
        <taxon>Eukaryota</taxon>
        <taxon>Ichthyosporea</taxon>
        <taxon>Ichthyophonida</taxon>
        <taxon>Sphaeroforma</taxon>
    </lineage>
</organism>
<dbReference type="RefSeq" id="XP_014152902.1">
    <property type="nucleotide sequence ID" value="XM_014297427.1"/>
</dbReference>
<sequence length="287" mass="32332">MKLATVALLIVAQAMTSLGAPTRSAYNHHGTAPCEYEGVTTSHGQSYTGETHMCICNNSKWEDCEKSKYRPAHKYNRFNEYEDDKYKQEHEVDRTTTRTVTETDVVRSTDYATVVETETKTKLKYKTLTDTDTKTVTMTDIEIETEFETLIHVETSAIYETVLTEYTTDIDSDTVTDTDIETSTKIETQTTTEAETETATDTKVIKVSSTILHTGSESVTETDTVTETETEIVYVTKAKYDPNKESDVYDMGSGLYDMEDNDEYNKGGDSDNKGKYQQAYYRATGHA</sequence>